<organism evidence="1 2">
    <name type="scientific">Cytobacillus solani</name>
    <dbReference type="NCBI Taxonomy" id="1637975"/>
    <lineage>
        <taxon>Bacteria</taxon>
        <taxon>Bacillati</taxon>
        <taxon>Bacillota</taxon>
        <taxon>Bacilli</taxon>
        <taxon>Bacillales</taxon>
        <taxon>Bacillaceae</taxon>
        <taxon>Cytobacillus</taxon>
    </lineage>
</organism>
<reference evidence="1 2" key="1">
    <citation type="submission" date="2015-09" db="EMBL/GenBank/DDBJ databases">
        <title>Genome sequencing project for genomic taxonomy and phylogenomics of Bacillus-like bacteria.</title>
        <authorList>
            <person name="Liu B."/>
            <person name="Wang J."/>
            <person name="Zhu Y."/>
            <person name="Liu G."/>
            <person name="Chen Q."/>
            <person name="Chen Z."/>
            <person name="Lan J."/>
            <person name="Che J."/>
            <person name="Ge C."/>
            <person name="Shi H."/>
            <person name="Pan Z."/>
            <person name="Liu X."/>
        </authorList>
    </citation>
    <scope>NUCLEOTIDE SEQUENCE [LARGE SCALE GENOMIC DNA]</scope>
    <source>
        <strain evidence="1 2">FJAT-18043</strain>
    </source>
</reference>
<dbReference type="Proteomes" id="UP000050996">
    <property type="component" value="Unassembled WGS sequence"/>
</dbReference>
<keyword evidence="1" id="KW-0238">DNA-binding</keyword>
<proteinExistence type="predicted"/>
<evidence type="ECO:0000313" key="1">
    <source>
        <dbReference type="EMBL" id="KQL19260.1"/>
    </source>
</evidence>
<evidence type="ECO:0000313" key="2">
    <source>
        <dbReference type="Proteomes" id="UP000050996"/>
    </source>
</evidence>
<dbReference type="RefSeq" id="WP_053475786.1">
    <property type="nucleotide sequence ID" value="NZ_CP041305.1"/>
</dbReference>
<dbReference type="AlphaFoldDB" id="A0A0Q3SIA8"/>
<sequence length="63" mass="7412">MITEIIRDNLPEALTPSHIQRILGIGRRQTYELMENPPFHVVKVGRLYKISKKSFFNWLDGDQ</sequence>
<dbReference type="GO" id="GO:0003677">
    <property type="term" value="F:DNA binding"/>
    <property type="evidence" value="ECO:0007669"/>
    <property type="project" value="UniProtKB-KW"/>
</dbReference>
<dbReference type="STRING" id="1637975.AN957_12205"/>
<gene>
    <name evidence="1" type="ORF">AN957_12205</name>
</gene>
<accession>A0A0Q3SIA8</accession>
<dbReference type="PATRIC" id="fig|1637975.4.peg.2258"/>
<protein>
    <submittedName>
        <fullName evidence="1">DNA-binding protein</fullName>
    </submittedName>
</protein>
<dbReference type="EMBL" id="LJIX01000006">
    <property type="protein sequence ID" value="KQL19260.1"/>
    <property type="molecule type" value="Genomic_DNA"/>
</dbReference>
<name>A0A0Q3SIA8_9BACI</name>
<keyword evidence="2" id="KW-1185">Reference proteome</keyword>
<comment type="caution">
    <text evidence="1">The sequence shown here is derived from an EMBL/GenBank/DDBJ whole genome shotgun (WGS) entry which is preliminary data.</text>
</comment>